<comment type="caution">
    <text evidence="1">The sequence shown here is derived from an EMBL/GenBank/DDBJ whole genome shotgun (WGS) entry which is preliminary data.</text>
</comment>
<sequence length="68" mass="8033">MAIRYIDIVGGYISYHSLGLFTQVTGEDWSQHLFQFGQFRYIGNSPSDWFFDFWGQTITGRYPCPQWV</sequence>
<reference evidence="1" key="1">
    <citation type="journal article" date="2014" name="Front. Microbiol.">
        <title>High frequency of phylogenetically diverse reductive dehalogenase-homologous genes in deep subseafloor sedimentary metagenomes.</title>
        <authorList>
            <person name="Kawai M."/>
            <person name="Futagami T."/>
            <person name="Toyoda A."/>
            <person name="Takaki Y."/>
            <person name="Nishi S."/>
            <person name="Hori S."/>
            <person name="Arai W."/>
            <person name="Tsubouchi T."/>
            <person name="Morono Y."/>
            <person name="Uchiyama I."/>
            <person name="Ito T."/>
            <person name="Fujiyama A."/>
            <person name="Inagaki F."/>
            <person name="Takami H."/>
        </authorList>
    </citation>
    <scope>NUCLEOTIDE SEQUENCE</scope>
    <source>
        <strain evidence="1">Expedition CK06-06</strain>
    </source>
</reference>
<protein>
    <submittedName>
        <fullName evidence="1">Uncharacterized protein</fullName>
    </submittedName>
</protein>
<accession>X1QXU5</accession>
<organism evidence="1">
    <name type="scientific">marine sediment metagenome</name>
    <dbReference type="NCBI Taxonomy" id="412755"/>
    <lineage>
        <taxon>unclassified sequences</taxon>
        <taxon>metagenomes</taxon>
        <taxon>ecological metagenomes</taxon>
    </lineage>
</organism>
<dbReference type="EMBL" id="BARV01035841">
    <property type="protein sequence ID" value="GAI48114.1"/>
    <property type="molecule type" value="Genomic_DNA"/>
</dbReference>
<proteinExistence type="predicted"/>
<evidence type="ECO:0000313" key="1">
    <source>
        <dbReference type="EMBL" id="GAI48114.1"/>
    </source>
</evidence>
<dbReference type="AlphaFoldDB" id="X1QXU5"/>
<name>X1QXU5_9ZZZZ</name>
<gene>
    <name evidence="1" type="ORF">S06H3_55839</name>
</gene>